<dbReference type="InterPro" id="IPR023375">
    <property type="entry name" value="ADC_dom_sf"/>
</dbReference>
<evidence type="ECO:0008006" key="3">
    <source>
        <dbReference type="Google" id="ProtNLM"/>
    </source>
</evidence>
<reference evidence="1 2" key="1">
    <citation type="journal article" date="2019" name="J. Ind. Microbiol. Biotechnol.">
        <title>The complete genomic sequence of Streptomyces spectabilis NRRL-2792 and identification of secondary metabolite biosynthetic gene clusters.</title>
        <authorList>
            <person name="Sinha A."/>
            <person name="Phillips-Salemka S."/>
            <person name="Niraula T.A."/>
            <person name="Short K.A."/>
            <person name="Niraula N.P."/>
        </authorList>
    </citation>
    <scope>NUCLEOTIDE SEQUENCE [LARGE SCALE GENOMIC DNA]</scope>
    <source>
        <strain evidence="1 2">NRRL 2792</strain>
    </source>
</reference>
<gene>
    <name evidence="1" type="ORF">FH965_00795</name>
</gene>
<organism evidence="1 2">
    <name type="scientific">Streptomyces spectabilis</name>
    <dbReference type="NCBI Taxonomy" id="68270"/>
    <lineage>
        <taxon>Bacteria</taxon>
        <taxon>Bacillati</taxon>
        <taxon>Actinomycetota</taxon>
        <taxon>Actinomycetes</taxon>
        <taxon>Kitasatosporales</taxon>
        <taxon>Streptomycetaceae</taxon>
        <taxon>Streptomyces</taxon>
    </lineage>
</organism>
<evidence type="ECO:0000313" key="1">
    <source>
        <dbReference type="EMBL" id="QDQ09278.1"/>
    </source>
</evidence>
<dbReference type="Proteomes" id="UP000316806">
    <property type="component" value="Chromosome"/>
</dbReference>
<dbReference type="AlphaFoldDB" id="A0A516R0U4"/>
<dbReference type="RefSeq" id="WP_144000857.1">
    <property type="nucleotide sequence ID" value="NZ_CP040916.1"/>
</dbReference>
<sequence>MKFDPDYTYRMPVAFGPMPGPRQALPGCAPRGGEASITSYALRFTTTAEALAELLPPRFTLNGEPVVTVEYTELTDVPWLAGRGYDTFAVKLPVRFEGREDDVTGSFVAVVWENMADPIITGREELGYAKLFADLTSRPAGPDAHRCEASWDGHAFAELEFERITDVPPEPASTQDGVLNFGYVPGVDAGSAPDRTGAVLTPAVDGVEVLGQATATGRVRFVRSSWEQLPTFYNVVNVLERLPVLSQGECVVRRLRRNIENRGQRRLV</sequence>
<dbReference type="EMBL" id="CP040916">
    <property type="protein sequence ID" value="QDQ09278.1"/>
    <property type="molecule type" value="Genomic_DNA"/>
</dbReference>
<dbReference type="GO" id="GO:0016829">
    <property type="term" value="F:lyase activity"/>
    <property type="evidence" value="ECO:0007669"/>
    <property type="project" value="InterPro"/>
</dbReference>
<dbReference type="Pfam" id="PF06314">
    <property type="entry name" value="ADC"/>
    <property type="match status" value="1"/>
</dbReference>
<dbReference type="InterPro" id="IPR010451">
    <property type="entry name" value="Acetoacetate_decarboxylase"/>
</dbReference>
<proteinExistence type="predicted"/>
<dbReference type="SUPFAM" id="SSF160104">
    <property type="entry name" value="Acetoacetate decarboxylase-like"/>
    <property type="match status" value="1"/>
</dbReference>
<accession>A0A516R0U4</accession>
<evidence type="ECO:0000313" key="2">
    <source>
        <dbReference type="Proteomes" id="UP000316806"/>
    </source>
</evidence>
<dbReference type="Gene3D" id="2.40.400.10">
    <property type="entry name" value="Acetoacetate decarboxylase-like"/>
    <property type="match status" value="1"/>
</dbReference>
<name>A0A516R0U4_STRST</name>
<protein>
    <recommendedName>
        <fullName evidence="3">Acetoacetate decarboxylase</fullName>
    </recommendedName>
</protein>